<reference evidence="1 2" key="1">
    <citation type="submission" date="2022-12" db="EMBL/GenBank/DDBJ databases">
        <title>Chromosome-level genome of Tegillarca granosa.</title>
        <authorList>
            <person name="Kim J."/>
        </authorList>
    </citation>
    <scope>NUCLEOTIDE SEQUENCE [LARGE SCALE GENOMIC DNA]</scope>
    <source>
        <strain evidence="1">Teg-2019</strain>
        <tissue evidence="1">Adductor muscle</tissue>
    </source>
</reference>
<organism evidence="1 2">
    <name type="scientific">Tegillarca granosa</name>
    <name type="common">Malaysian cockle</name>
    <name type="synonym">Anadara granosa</name>
    <dbReference type="NCBI Taxonomy" id="220873"/>
    <lineage>
        <taxon>Eukaryota</taxon>
        <taxon>Metazoa</taxon>
        <taxon>Spiralia</taxon>
        <taxon>Lophotrochozoa</taxon>
        <taxon>Mollusca</taxon>
        <taxon>Bivalvia</taxon>
        <taxon>Autobranchia</taxon>
        <taxon>Pteriomorphia</taxon>
        <taxon>Arcoida</taxon>
        <taxon>Arcoidea</taxon>
        <taxon>Arcidae</taxon>
        <taxon>Tegillarca</taxon>
    </lineage>
</organism>
<gene>
    <name evidence="1" type="ORF">KUTeg_024444</name>
</gene>
<dbReference type="Proteomes" id="UP001217089">
    <property type="component" value="Unassembled WGS sequence"/>
</dbReference>
<accession>A0ABQ9E3N7</accession>
<name>A0ABQ9E3N7_TEGGR</name>
<proteinExistence type="predicted"/>
<protein>
    <submittedName>
        <fullName evidence="1">Uncharacterized protein</fullName>
    </submittedName>
</protein>
<evidence type="ECO:0000313" key="2">
    <source>
        <dbReference type="Proteomes" id="UP001217089"/>
    </source>
</evidence>
<comment type="caution">
    <text evidence="1">The sequence shown here is derived from an EMBL/GenBank/DDBJ whole genome shotgun (WGS) entry which is preliminary data.</text>
</comment>
<sequence length="94" mass="10803">MVFNILGNELHNKRKVLNTDNQALVADLNKKNAKVKESYEIGKAISSKHLENVIADALSRQQWSRFHQLYHEQDLLPTPVPLSFHSLILNVEKD</sequence>
<keyword evidence="2" id="KW-1185">Reference proteome</keyword>
<dbReference type="EMBL" id="JARBDR010000923">
    <property type="protein sequence ID" value="KAJ8297913.1"/>
    <property type="molecule type" value="Genomic_DNA"/>
</dbReference>
<evidence type="ECO:0000313" key="1">
    <source>
        <dbReference type="EMBL" id="KAJ8297913.1"/>
    </source>
</evidence>